<gene>
    <name evidence="1" type="ORF">HPB47_024753</name>
</gene>
<sequence>MDSGAWSSPRFSPIADAAEPQVARCAAVGGGWRAGHGSWGADFISDASPGSPEGFPQGLHPEEKARVVRELTSMSFRFQERREEAQISPGIRLFSES</sequence>
<dbReference type="Proteomes" id="UP000805193">
    <property type="component" value="Unassembled WGS sequence"/>
</dbReference>
<proteinExistence type="predicted"/>
<keyword evidence="2" id="KW-1185">Reference proteome</keyword>
<dbReference type="EMBL" id="JABSTQ010009550">
    <property type="protein sequence ID" value="KAG0428233.1"/>
    <property type="molecule type" value="Genomic_DNA"/>
</dbReference>
<comment type="caution">
    <text evidence="1">The sequence shown here is derived from an EMBL/GenBank/DDBJ whole genome shotgun (WGS) entry which is preliminary data.</text>
</comment>
<name>A0AC60Q3N7_IXOPE</name>
<reference evidence="1 2" key="1">
    <citation type="journal article" date="2020" name="Cell">
        <title>Large-Scale Comparative Analyses of Tick Genomes Elucidate Their Genetic Diversity and Vector Capacities.</title>
        <authorList>
            <consortium name="Tick Genome and Microbiome Consortium (TIGMIC)"/>
            <person name="Jia N."/>
            <person name="Wang J."/>
            <person name="Shi W."/>
            <person name="Du L."/>
            <person name="Sun Y."/>
            <person name="Zhan W."/>
            <person name="Jiang J.F."/>
            <person name="Wang Q."/>
            <person name="Zhang B."/>
            <person name="Ji P."/>
            <person name="Bell-Sakyi L."/>
            <person name="Cui X.M."/>
            <person name="Yuan T.T."/>
            <person name="Jiang B.G."/>
            <person name="Yang W.F."/>
            <person name="Lam T.T."/>
            <person name="Chang Q.C."/>
            <person name="Ding S.J."/>
            <person name="Wang X.J."/>
            <person name="Zhu J.G."/>
            <person name="Ruan X.D."/>
            <person name="Zhao L."/>
            <person name="Wei J.T."/>
            <person name="Ye R.Z."/>
            <person name="Que T.C."/>
            <person name="Du C.H."/>
            <person name="Zhou Y.H."/>
            <person name="Cheng J.X."/>
            <person name="Dai P.F."/>
            <person name="Guo W.B."/>
            <person name="Han X.H."/>
            <person name="Huang E.J."/>
            <person name="Li L.F."/>
            <person name="Wei W."/>
            <person name="Gao Y.C."/>
            <person name="Liu J.Z."/>
            <person name="Shao H.Z."/>
            <person name="Wang X."/>
            <person name="Wang C.C."/>
            <person name="Yang T.C."/>
            <person name="Huo Q.B."/>
            <person name="Li W."/>
            <person name="Chen H.Y."/>
            <person name="Chen S.E."/>
            <person name="Zhou L.G."/>
            <person name="Ni X.B."/>
            <person name="Tian J.H."/>
            <person name="Sheng Y."/>
            <person name="Liu T."/>
            <person name="Pan Y.S."/>
            <person name="Xia L.Y."/>
            <person name="Li J."/>
            <person name="Zhao F."/>
            <person name="Cao W.C."/>
        </authorList>
    </citation>
    <scope>NUCLEOTIDE SEQUENCE [LARGE SCALE GENOMIC DNA]</scope>
    <source>
        <strain evidence="1">Iper-2018</strain>
    </source>
</reference>
<organism evidence="1 2">
    <name type="scientific">Ixodes persulcatus</name>
    <name type="common">Taiga tick</name>
    <dbReference type="NCBI Taxonomy" id="34615"/>
    <lineage>
        <taxon>Eukaryota</taxon>
        <taxon>Metazoa</taxon>
        <taxon>Ecdysozoa</taxon>
        <taxon>Arthropoda</taxon>
        <taxon>Chelicerata</taxon>
        <taxon>Arachnida</taxon>
        <taxon>Acari</taxon>
        <taxon>Parasitiformes</taxon>
        <taxon>Ixodida</taxon>
        <taxon>Ixodoidea</taxon>
        <taxon>Ixodidae</taxon>
        <taxon>Ixodinae</taxon>
        <taxon>Ixodes</taxon>
    </lineage>
</organism>
<evidence type="ECO:0000313" key="2">
    <source>
        <dbReference type="Proteomes" id="UP000805193"/>
    </source>
</evidence>
<evidence type="ECO:0000313" key="1">
    <source>
        <dbReference type="EMBL" id="KAG0428233.1"/>
    </source>
</evidence>
<protein>
    <submittedName>
        <fullName evidence="1">Uncharacterized protein</fullName>
    </submittedName>
</protein>
<accession>A0AC60Q3N7</accession>